<keyword evidence="6" id="KW-1185">Reference proteome</keyword>
<keyword evidence="1" id="KW-0147">Chitin-binding</keyword>
<dbReference type="PANTHER" id="PTHR34997">
    <property type="entry name" value="AM15"/>
    <property type="match status" value="1"/>
</dbReference>
<dbReference type="InterPro" id="IPR036779">
    <property type="entry name" value="LysM_dom_sf"/>
</dbReference>
<dbReference type="InterPro" id="IPR052210">
    <property type="entry name" value="LysM1-like"/>
</dbReference>
<proteinExistence type="predicted"/>
<dbReference type="SUPFAM" id="SSF54106">
    <property type="entry name" value="LysM domain"/>
    <property type="match status" value="1"/>
</dbReference>
<dbReference type="PROSITE" id="PS51782">
    <property type="entry name" value="LYSM"/>
    <property type="match status" value="1"/>
</dbReference>
<dbReference type="AlphaFoldDB" id="A0A1R3KLA6"/>
<evidence type="ECO:0000256" key="2">
    <source>
        <dbReference type="ARBA" id="ARBA00023026"/>
    </source>
</evidence>
<dbReference type="PANTHER" id="PTHR34997:SF1">
    <property type="entry name" value="PEPTIDOGLYCAN-BINDING LYSIN DOMAIN"/>
    <property type="match status" value="1"/>
</dbReference>
<keyword evidence="3" id="KW-0732">Signal</keyword>
<dbReference type="Pfam" id="PF01476">
    <property type="entry name" value="LysM"/>
    <property type="match status" value="1"/>
</dbReference>
<evidence type="ECO:0000259" key="4">
    <source>
        <dbReference type="PROSITE" id="PS51782"/>
    </source>
</evidence>
<feature type="domain" description="LysM" evidence="4">
    <location>
        <begin position="46"/>
        <end position="90"/>
    </location>
</feature>
<feature type="chain" id="PRO_5012593743" evidence="3">
    <location>
        <begin position="30"/>
        <end position="95"/>
    </location>
</feature>
<evidence type="ECO:0000313" key="5">
    <source>
        <dbReference type="EMBL" id="OMP07861.1"/>
    </source>
</evidence>
<name>A0A1R3KLA6_9ROSI</name>
<comment type="caution">
    <text evidence="5">The sequence shown here is derived from an EMBL/GenBank/DDBJ whole genome shotgun (WGS) entry which is preliminary data.</text>
</comment>
<evidence type="ECO:0000256" key="3">
    <source>
        <dbReference type="SAM" id="SignalP"/>
    </source>
</evidence>
<dbReference type="CDD" id="cd00118">
    <property type="entry name" value="LysM"/>
    <property type="match status" value="1"/>
</dbReference>
<sequence>MANSNNKVAMFLNLFLLLSLLLIINMAESRILDIGFGKASKPDCVKVHGAEEGETCFSISQAFNLTADFFNQINPNITCDKIFVGQWLCVNGTLN</sequence>
<reference evidence="6" key="1">
    <citation type="submission" date="2013-09" db="EMBL/GenBank/DDBJ databases">
        <title>Corchorus olitorius genome sequencing.</title>
        <authorList>
            <person name="Alam M."/>
            <person name="Haque M.S."/>
            <person name="Islam M.S."/>
            <person name="Emdad E.M."/>
            <person name="Islam M.M."/>
            <person name="Ahmed B."/>
            <person name="Halim A."/>
            <person name="Hossen Q.M.M."/>
            <person name="Hossain M.Z."/>
            <person name="Ahmed R."/>
            <person name="Khan M.M."/>
            <person name="Islam R."/>
            <person name="Rashid M.M."/>
            <person name="Khan S.A."/>
            <person name="Rahman M.S."/>
            <person name="Alam M."/>
            <person name="Yahiya A.S."/>
            <person name="Khan M.S."/>
            <person name="Azam M.S."/>
            <person name="Haque T."/>
            <person name="Lashkar M.Z.H."/>
            <person name="Akhand A.I."/>
            <person name="Morshed G."/>
            <person name="Roy S."/>
            <person name="Uddin K.S."/>
            <person name="Rabeya T."/>
            <person name="Hossain A.S."/>
            <person name="Chowdhury A."/>
            <person name="Snigdha A.R."/>
            <person name="Mortoza M.S."/>
            <person name="Matin S.A."/>
            <person name="Hoque S.M.E."/>
            <person name="Islam M.K."/>
            <person name="Roy D.K."/>
            <person name="Haider R."/>
            <person name="Moosa M.M."/>
            <person name="Elias S.M."/>
            <person name="Hasan A.M."/>
            <person name="Jahan S."/>
            <person name="Shafiuddin M."/>
            <person name="Mahmood N."/>
            <person name="Shommy N.S."/>
        </authorList>
    </citation>
    <scope>NUCLEOTIDE SEQUENCE [LARGE SCALE GENOMIC DNA]</scope>
    <source>
        <strain evidence="6">cv. O-4</strain>
    </source>
</reference>
<evidence type="ECO:0000256" key="1">
    <source>
        <dbReference type="ARBA" id="ARBA00022669"/>
    </source>
</evidence>
<protein>
    <submittedName>
        <fullName evidence="5">Peptidoglycan-binding Lysin subgroup</fullName>
    </submittedName>
</protein>
<evidence type="ECO:0000313" key="6">
    <source>
        <dbReference type="Proteomes" id="UP000187203"/>
    </source>
</evidence>
<accession>A0A1R3KLA6</accession>
<dbReference type="EMBL" id="AWUE01013018">
    <property type="protein sequence ID" value="OMP07861.1"/>
    <property type="molecule type" value="Genomic_DNA"/>
</dbReference>
<dbReference type="InterPro" id="IPR018392">
    <property type="entry name" value="LysM"/>
</dbReference>
<organism evidence="5 6">
    <name type="scientific">Corchorus olitorius</name>
    <dbReference type="NCBI Taxonomy" id="93759"/>
    <lineage>
        <taxon>Eukaryota</taxon>
        <taxon>Viridiplantae</taxon>
        <taxon>Streptophyta</taxon>
        <taxon>Embryophyta</taxon>
        <taxon>Tracheophyta</taxon>
        <taxon>Spermatophyta</taxon>
        <taxon>Magnoliopsida</taxon>
        <taxon>eudicotyledons</taxon>
        <taxon>Gunneridae</taxon>
        <taxon>Pentapetalae</taxon>
        <taxon>rosids</taxon>
        <taxon>malvids</taxon>
        <taxon>Malvales</taxon>
        <taxon>Malvaceae</taxon>
        <taxon>Grewioideae</taxon>
        <taxon>Apeibeae</taxon>
        <taxon>Corchorus</taxon>
    </lineage>
</organism>
<feature type="signal peptide" evidence="3">
    <location>
        <begin position="1"/>
        <end position="29"/>
    </location>
</feature>
<dbReference type="STRING" id="93759.A0A1R3KLA6"/>
<dbReference type="OrthoDB" id="1921017at2759"/>
<keyword evidence="2" id="KW-0843">Virulence</keyword>
<dbReference type="Proteomes" id="UP000187203">
    <property type="component" value="Unassembled WGS sequence"/>
</dbReference>
<gene>
    <name evidence="5" type="ORF">COLO4_06989</name>
</gene>
<dbReference type="GO" id="GO:0008061">
    <property type="term" value="F:chitin binding"/>
    <property type="evidence" value="ECO:0007669"/>
    <property type="project" value="UniProtKB-KW"/>
</dbReference>
<dbReference type="Gene3D" id="3.10.350.10">
    <property type="entry name" value="LysM domain"/>
    <property type="match status" value="1"/>
</dbReference>
<dbReference type="SMART" id="SM00257">
    <property type="entry name" value="LysM"/>
    <property type="match status" value="1"/>
</dbReference>